<accession>A0A914AS29</accession>
<feature type="chain" id="PRO_5037225876" description="G-protein coupled receptors family 1 profile domain-containing protein" evidence="12">
    <location>
        <begin position="20"/>
        <end position="339"/>
    </location>
</feature>
<keyword evidence="12" id="KW-0732">Signal</keyword>
<dbReference type="PANTHER" id="PTHR24246">
    <property type="entry name" value="OLFACTORY RECEPTOR AND ADENOSINE RECEPTOR"/>
    <property type="match status" value="1"/>
</dbReference>
<evidence type="ECO:0000256" key="1">
    <source>
        <dbReference type="ARBA" id="ARBA00004651"/>
    </source>
</evidence>
<evidence type="ECO:0000256" key="3">
    <source>
        <dbReference type="ARBA" id="ARBA00022692"/>
    </source>
</evidence>
<dbReference type="GO" id="GO:0005886">
    <property type="term" value="C:plasma membrane"/>
    <property type="evidence" value="ECO:0007669"/>
    <property type="project" value="UniProtKB-SubCell"/>
</dbReference>
<comment type="similarity">
    <text evidence="10">Belongs to the G-protein coupled receptor 1 family.</text>
</comment>
<keyword evidence="4 11" id="KW-1133">Transmembrane helix</keyword>
<proteinExistence type="inferred from homology"/>
<evidence type="ECO:0000256" key="9">
    <source>
        <dbReference type="ARBA" id="ARBA00023224"/>
    </source>
</evidence>
<evidence type="ECO:0000256" key="11">
    <source>
        <dbReference type="SAM" id="Phobius"/>
    </source>
</evidence>
<dbReference type="Pfam" id="PF00001">
    <property type="entry name" value="7tm_1"/>
    <property type="match status" value="1"/>
</dbReference>
<keyword evidence="5 10" id="KW-0297">G-protein coupled receptor</keyword>
<dbReference type="OMA" id="AVYITRI"/>
<dbReference type="OrthoDB" id="10063122at2759"/>
<name>A0A914AS29_PATMI</name>
<evidence type="ECO:0000256" key="10">
    <source>
        <dbReference type="RuleBase" id="RU000688"/>
    </source>
</evidence>
<reference evidence="14" key="1">
    <citation type="submission" date="2022-11" db="UniProtKB">
        <authorList>
            <consortium name="EnsemblMetazoa"/>
        </authorList>
    </citation>
    <scope>IDENTIFICATION</scope>
</reference>
<dbReference type="Proteomes" id="UP000887568">
    <property type="component" value="Unplaced"/>
</dbReference>
<feature type="transmembrane region" description="Helical" evidence="11">
    <location>
        <begin position="244"/>
        <end position="269"/>
    </location>
</feature>
<dbReference type="SUPFAM" id="SSF81321">
    <property type="entry name" value="Family A G protein-coupled receptor-like"/>
    <property type="match status" value="1"/>
</dbReference>
<dbReference type="CDD" id="cd00637">
    <property type="entry name" value="7tm_classA_rhodopsin-like"/>
    <property type="match status" value="1"/>
</dbReference>
<dbReference type="InterPro" id="IPR017452">
    <property type="entry name" value="GPCR_Rhodpsn_7TM"/>
</dbReference>
<dbReference type="AlphaFoldDB" id="A0A914AS29"/>
<evidence type="ECO:0000256" key="5">
    <source>
        <dbReference type="ARBA" id="ARBA00023040"/>
    </source>
</evidence>
<feature type="domain" description="G-protein coupled receptors family 1 profile" evidence="13">
    <location>
        <begin position="67"/>
        <end position="303"/>
    </location>
</feature>
<dbReference type="GO" id="GO:0004930">
    <property type="term" value="F:G protein-coupled receptor activity"/>
    <property type="evidence" value="ECO:0007669"/>
    <property type="project" value="UniProtKB-KW"/>
</dbReference>
<dbReference type="GeneID" id="119736220"/>
<evidence type="ECO:0000256" key="12">
    <source>
        <dbReference type="SAM" id="SignalP"/>
    </source>
</evidence>
<dbReference type="PROSITE" id="PS50262">
    <property type="entry name" value="G_PROTEIN_RECEP_F1_2"/>
    <property type="match status" value="1"/>
</dbReference>
<evidence type="ECO:0000256" key="2">
    <source>
        <dbReference type="ARBA" id="ARBA00022475"/>
    </source>
</evidence>
<evidence type="ECO:0000256" key="4">
    <source>
        <dbReference type="ARBA" id="ARBA00022989"/>
    </source>
</evidence>
<dbReference type="RefSeq" id="XP_038066181.1">
    <property type="nucleotide sequence ID" value="XM_038210253.1"/>
</dbReference>
<feature type="signal peptide" evidence="12">
    <location>
        <begin position="1"/>
        <end position="19"/>
    </location>
</feature>
<dbReference type="PRINTS" id="PR00237">
    <property type="entry name" value="GPCRRHODOPSN"/>
</dbReference>
<keyword evidence="9 10" id="KW-0807">Transducer</keyword>
<keyword evidence="8" id="KW-0325">Glycoprotein</keyword>
<dbReference type="PROSITE" id="PS00237">
    <property type="entry name" value="G_PROTEIN_RECEP_F1_1"/>
    <property type="match status" value="1"/>
</dbReference>
<evidence type="ECO:0000256" key="6">
    <source>
        <dbReference type="ARBA" id="ARBA00023136"/>
    </source>
</evidence>
<feature type="transmembrane region" description="Helical" evidence="11">
    <location>
        <begin position="151"/>
        <end position="176"/>
    </location>
</feature>
<protein>
    <recommendedName>
        <fullName evidence="13">G-protein coupled receptors family 1 profile domain-containing protein</fullName>
    </recommendedName>
</protein>
<evidence type="ECO:0000256" key="8">
    <source>
        <dbReference type="ARBA" id="ARBA00023180"/>
    </source>
</evidence>
<keyword evidence="7 10" id="KW-0675">Receptor</keyword>
<dbReference type="InterPro" id="IPR000276">
    <property type="entry name" value="GPCR_Rhodpsn"/>
</dbReference>
<comment type="subcellular location">
    <subcellularLocation>
        <location evidence="1">Cell membrane</location>
        <topology evidence="1">Multi-pass membrane protein</topology>
    </subcellularLocation>
</comment>
<feature type="transmembrane region" description="Helical" evidence="11">
    <location>
        <begin position="289"/>
        <end position="307"/>
    </location>
</feature>
<sequence length="339" mass="38582">MKLICFYKLLNCILLCCLSEGFSRRSQIRNFNLLIQLRVKYLKEMAVYITRILQYCMVAVSALAIIENLLVIAVFAGTKKLRIKYYIFVFNLVLADLIFAVLTVVNPWRPSPILEGFITGAYIVSILTILAVAINRYVALSLMPSARYDSLVTGCRVVGVCIICWCLSLAYGLVMYNAVPVWVFDKVHIFGASLAGYIVWLITALVYYLAFRKIKHYTPPLASAEGISANEERDQTRVQQTRRLLVMFVLILVTSFVSLAPAFALRVIAFLNPSLWQNGIFEACVWGSYVLYTLSTVINPLIYWWRLEGFREGFYAMFCRCVCRAESQEIEHLVSDNGL</sequence>
<keyword evidence="2" id="KW-1003">Cell membrane</keyword>
<keyword evidence="6 11" id="KW-0472">Membrane</keyword>
<dbReference type="EnsemblMetazoa" id="XM_038210253.1">
    <property type="protein sequence ID" value="XP_038066181.1"/>
    <property type="gene ID" value="LOC119736220"/>
</dbReference>
<evidence type="ECO:0000259" key="13">
    <source>
        <dbReference type="PROSITE" id="PS50262"/>
    </source>
</evidence>
<feature type="transmembrane region" description="Helical" evidence="11">
    <location>
        <begin position="52"/>
        <end position="78"/>
    </location>
</feature>
<feature type="transmembrane region" description="Helical" evidence="11">
    <location>
        <begin position="117"/>
        <end position="139"/>
    </location>
</feature>
<keyword evidence="15" id="KW-1185">Reference proteome</keyword>
<feature type="transmembrane region" description="Helical" evidence="11">
    <location>
        <begin position="188"/>
        <end position="210"/>
    </location>
</feature>
<organism evidence="14 15">
    <name type="scientific">Patiria miniata</name>
    <name type="common">Bat star</name>
    <name type="synonym">Asterina miniata</name>
    <dbReference type="NCBI Taxonomy" id="46514"/>
    <lineage>
        <taxon>Eukaryota</taxon>
        <taxon>Metazoa</taxon>
        <taxon>Echinodermata</taxon>
        <taxon>Eleutherozoa</taxon>
        <taxon>Asterozoa</taxon>
        <taxon>Asteroidea</taxon>
        <taxon>Valvatacea</taxon>
        <taxon>Valvatida</taxon>
        <taxon>Asterinidae</taxon>
        <taxon>Patiria</taxon>
    </lineage>
</organism>
<feature type="transmembrane region" description="Helical" evidence="11">
    <location>
        <begin position="85"/>
        <end position="105"/>
    </location>
</feature>
<dbReference type="PANTHER" id="PTHR24246:SF27">
    <property type="entry name" value="ADENOSINE RECEPTOR, ISOFORM A"/>
    <property type="match status" value="1"/>
</dbReference>
<evidence type="ECO:0000256" key="7">
    <source>
        <dbReference type="ARBA" id="ARBA00023170"/>
    </source>
</evidence>
<keyword evidence="3 10" id="KW-0812">Transmembrane</keyword>
<evidence type="ECO:0000313" key="15">
    <source>
        <dbReference type="Proteomes" id="UP000887568"/>
    </source>
</evidence>
<dbReference type="Gene3D" id="1.20.1070.10">
    <property type="entry name" value="Rhodopsin 7-helix transmembrane proteins"/>
    <property type="match status" value="1"/>
</dbReference>
<evidence type="ECO:0000313" key="14">
    <source>
        <dbReference type="EnsemblMetazoa" id="XP_038066181.1"/>
    </source>
</evidence>